<protein>
    <recommendedName>
        <fullName evidence="3">SWIM-type domain-containing protein</fullName>
    </recommendedName>
</protein>
<gene>
    <name evidence="1" type="ORF">TKK_005626</name>
</gene>
<name>A0ABD2X6E3_9HYME</name>
<sequence length="224" mass="26462">MLVMSKAGNHDDRASSSRELLSRRLRFTRTVCIRHFQFRFLYTFITERRRLRNAGAECGASTECNNGTAEKPLCLHTLLLLLLYASAKNTRHLHVPACCSVYTSICLTRIRVRHSTETRWKNRKNVDRCEGCILFRTYSFIRMRGTRLYGCSCCCCWRRRRRNARLTLIKILLLSVTLHKDTQHCSYNYFLKNKNEHAFHWYTTKNIHYSFSCLFWPPKSSGKC</sequence>
<proteinExistence type="predicted"/>
<evidence type="ECO:0000313" key="2">
    <source>
        <dbReference type="Proteomes" id="UP001627154"/>
    </source>
</evidence>
<keyword evidence="2" id="KW-1185">Reference proteome</keyword>
<dbReference type="AlphaFoldDB" id="A0ABD2X6E3"/>
<reference evidence="1 2" key="1">
    <citation type="journal article" date="2024" name="bioRxiv">
        <title>A reference genome for Trichogramma kaykai: A tiny desert-dwelling parasitoid wasp with competing sex-ratio distorters.</title>
        <authorList>
            <person name="Culotta J."/>
            <person name="Lindsey A.R."/>
        </authorList>
    </citation>
    <scope>NUCLEOTIDE SEQUENCE [LARGE SCALE GENOMIC DNA]</scope>
    <source>
        <strain evidence="1 2">KSX58</strain>
    </source>
</reference>
<comment type="caution">
    <text evidence="1">The sequence shown here is derived from an EMBL/GenBank/DDBJ whole genome shotgun (WGS) entry which is preliminary data.</text>
</comment>
<dbReference type="Proteomes" id="UP001627154">
    <property type="component" value="Unassembled WGS sequence"/>
</dbReference>
<organism evidence="1 2">
    <name type="scientific">Trichogramma kaykai</name>
    <dbReference type="NCBI Taxonomy" id="54128"/>
    <lineage>
        <taxon>Eukaryota</taxon>
        <taxon>Metazoa</taxon>
        <taxon>Ecdysozoa</taxon>
        <taxon>Arthropoda</taxon>
        <taxon>Hexapoda</taxon>
        <taxon>Insecta</taxon>
        <taxon>Pterygota</taxon>
        <taxon>Neoptera</taxon>
        <taxon>Endopterygota</taxon>
        <taxon>Hymenoptera</taxon>
        <taxon>Apocrita</taxon>
        <taxon>Proctotrupomorpha</taxon>
        <taxon>Chalcidoidea</taxon>
        <taxon>Trichogrammatidae</taxon>
        <taxon>Trichogramma</taxon>
    </lineage>
</organism>
<dbReference type="EMBL" id="JBJJXI010000049">
    <property type="protein sequence ID" value="KAL3400967.1"/>
    <property type="molecule type" value="Genomic_DNA"/>
</dbReference>
<evidence type="ECO:0000313" key="1">
    <source>
        <dbReference type="EMBL" id="KAL3400967.1"/>
    </source>
</evidence>
<accession>A0ABD2X6E3</accession>
<evidence type="ECO:0008006" key="3">
    <source>
        <dbReference type="Google" id="ProtNLM"/>
    </source>
</evidence>